<dbReference type="AlphaFoldDB" id="A0A0S3RDK4"/>
<evidence type="ECO:0000313" key="1">
    <source>
        <dbReference type="EMBL" id="BAT78618.1"/>
    </source>
</evidence>
<reference evidence="1 2" key="1">
    <citation type="journal article" date="2015" name="Sci. Rep.">
        <title>The power of single molecule real-time sequencing technology in the de novo assembly of a eukaryotic genome.</title>
        <authorList>
            <person name="Sakai H."/>
            <person name="Naito K."/>
            <person name="Ogiso-Tanaka E."/>
            <person name="Takahashi Y."/>
            <person name="Iseki K."/>
            <person name="Muto C."/>
            <person name="Satou K."/>
            <person name="Teruya K."/>
            <person name="Shiroma A."/>
            <person name="Shimoji M."/>
            <person name="Hirano T."/>
            <person name="Itoh T."/>
            <person name="Kaga A."/>
            <person name="Tomooka N."/>
        </authorList>
    </citation>
    <scope>NUCLEOTIDE SEQUENCE [LARGE SCALE GENOMIC DNA]</scope>
    <source>
        <strain evidence="2">cv. Shumari</strain>
    </source>
</reference>
<protein>
    <submittedName>
        <fullName evidence="1">Uncharacterized protein</fullName>
    </submittedName>
</protein>
<evidence type="ECO:0000313" key="2">
    <source>
        <dbReference type="Proteomes" id="UP000291084"/>
    </source>
</evidence>
<name>A0A0S3RDK4_PHAAN</name>
<dbReference type="Proteomes" id="UP000291084">
    <property type="component" value="Chromosome 2"/>
</dbReference>
<keyword evidence="2" id="KW-1185">Reference proteome</keyword>
<gene>
    <name evidence="1" type="primary">Vigan.02G131800</name>
    <name evidence="1" type="ORF">VIGAN_02131800</name>
</gene>
<organism evidence="1 2">
    <name type="scientific">Vigna angularis var. angularis</name>
    <dbReference type="NCBI Taxonomy" id="157739"/>
    <lineage>
        <taxon>Eukaryota</taxon>
        <taxon>Viridiplantae</taxon>
        <taxon>Streptophyta</taxon>
        <taxon>Embryophyta</taxon>
        <taxon>Tracheophyta</taxon>
        <taxon>Spermatophyta</taxon>
        <taxon>Magnoliopsida</taxon>
        <taxon>eudicotyledons</taxon>
        <taxon>Gunneridae</taxon>
        <taxon>Pentapetalae</taxon>
        <taxon>rosids</taxon>
        <taxon>fabids</taxon>
        <taxon>Fabales</taxon>
        <taxon>Fabaceae</taxon>
        <taxon>Papilionoideae</taxon>
        <taxon>50 kb inversion clade</taxon>
        <taxon>NPAAA clade</taxon>
        <taxon>indigoferoid/millettioid clade</taxon>
        <taxon>Phaseoleae</taxon>
        <taxon>Vigna</taxon>
    </lineage>
</organism>
<proteinExistence type="predicted"/>
<sequence length="85" mass="9652">MVEYIILQKFRSTDYAESLCELSRIARPCRGCSLSGKFVVRAVRCANYQRVMLSVYGLAMANPVAMRLMVVWDHCPFNSKGEWGA</sequence>
<dbReference type="EMBL" id="AP015035">
    <property type="protein sequence ID" value="BAT78618.1"/>
    <property type="molecule type" value="Genomic_DNA"/>
</dbReference>
<accession>A0A0S3RDK4</accession>